<evidence type="ECO:0000313" key="1">
    <source>
        <dbReference type="EMBL" id="AKF10071.1"/>
    </source>
</evidence>
<dbReference type="AlphaFoldDB" id="A0A0F6W8K2"/>
<proteinExistence type="predicted"/>
<dbReference type="RefSeq" id="WP_157069761.1">
    <property type="nucleotide sequence ID" value="NZ_CP011125.1"/>
</dbReference>
<dbReference type="KEGG" id="samy:DB32_007220"/>
<keyword evidence="2" id="KW-1185">Reference proteome</keyword>
<dbReference type="Proteomes" id="UP000034883">
    <property type="component" value="Chromosome"/>
</dbReference>
<name>A0A0F6W8K2_9BACT</name>
<protein>
    <submittedName>
        <fullName evidence="1">Uncharacterized protein</fullName>
    </submittedName>
</protein>
<dbReference type="EMBL" id="CP011125">
    <property type="protein sequence ID" value="AKF10071.1"/>
    <property type="molecule type" value="Genomic_DNA"/>
</dbReference>
<sequence length="57" mass="6440">MGAARAALDPLGRREIDATFGTTFPSTDEGWSVSCGIRWRMPQLYDPRRAREEARVD</sequence>
<organism evidence="1 2">
    <name type="scientific">Sandaracinus amylolyticus</name>
    <dbReference type="NCBI Taxonomy" id="927083"/>
    <lineage>
        <taxon>Bacteria</taxon>
        <taxon>Pseudomonadati</taxon>
        <taxon>Myxococcota</taxon>
        <taxon>Polyangia</taxon>
        <taxon>Polyangiales</taxon>
        <taxon>Sandaracinaceae</taxon>
        <taxon>Sandaracinus</taxon>
    </lineage>
</organism>
<reference evidence="1 2" key="1">
    <citation type="submission" date="2015-03" db="EMBL/GenBank/DDBJ databases">
        <title>Genome assembly of Sandaracinus amylolyticus DSM 53668.</title>
        <authorList>
            <person name="Sharma G."/>
            <person name="Subramanian S."/>
        </authorList>
    </citation>
    <scope>NUCLEOTIDE SEQUENCE [LARGE SCALE GENOMIC DNA]</scope>
    <source>
        <strain evidence="1 2">DSM 53668</strain>
    </source>
</reference>
<accession>A0A0F6W8K2</accession>
<evidence type="ECO:0000313" key="2">
    <source>
        <dbReference type="Proteomes" id="UP000034883"/>
    </source>
</evidence>
<gene>
    <name evidence="1" type="ORF">DB32_007220</name>
</gene>